<comment type="caution">
    <text evidence="2">The sequence shown here is derived from an EMBL/GenBank/DDBJ whole genome shotgun (WGS) entry which is preliminary data.</text>
</comment>
<keyword evidence="3" id="KW-1185">Reference proteome</keyword>
<proteinExistence type="predicted"/>
<feature type="signal peptide" evidence="1">
    <location>
        <begin position="1"/>
        <end position="19"/>
    </location>
</feature>
<dbReference type="EMBL" id="SLZR01000001">
    <property type="protein sequence ID" value="TCS43716.1"/>
    <property type="molecule type" value="Genomic_DNA"/>
</dbReference>
<dbReference type="Proteomes" id="UP000295793">
    <property type="component" value="Unassembled WGS sequence"/>
</dbReference>
<evidence type="ECO:0000313" key="2">
    <source>
        <dbReference type="EMBL" id="TCS43716.1"/>
    </source>
</evidence>
<feature type="chain" id="PRO_5020188787" evidence="1">
    <location>
        <begin position="20"/>
        <end position="713"/>
    </location>
</feature>
<dbReference type="PROSITE" id="PS51257">
    <property type="entry name" value="PROKAR_LIPOPROTEIN"/>
    <property type="match status" value="1"/>
</dbReference>
<evidence type="ECO:0000256" key="1">
    <source>
        <dbReference type="SAM" id="SignalP"/>
    </source>
</evidence>
<sequence length="713" mass="77387">MLKLKAQPFGLFAAPALLAGTVLMASCTEKQAEVNMLELIQAQVPADTILYVENRLPEGQQLQFFNSTETLIQLELAMGEIMASGFADSDDEALAENIRTVLIQHIENIGQGSDAAIETYGLAADMATAFYFDGIYPVLQVAVSDSGEKLSAEVNATSEKVGGEPSTETIAGQAVTIWPLTEVDDQAGSLQLAYTVNDNLATLALINSTLSAERKASVLGISAEASSLAAAKTMKTLNEVYGFRNNSGFISMVEFGNALLEMEASTAGMDFKNLLGEEDMSDYDQTFTEQCRQETKALLSSVPRMVFGTENMNLAENNYSADVKFITELTRADVVQDLISLNGHQSAYVLNAADKIAAMGFGFNGSKLSTALGSLLNKATETRYECAFLSDIQQVLLDGKIRQGLMGTATLNGVQGMGLGLYDITPGSSIYDTSFDLLVTVAAENPMALVNMVKMFAPIEGLMELEEGKTVSLQLPLPLLIDLKASVAGNYIGLFTGEKSAAAFSDEAKQPLNSNGMTSASFNYTKLGEAADKVDLSAFAGDYTDASMCAEAYLIKHTYASIDGEATISDAFTENGYEMDYSINMSMAVSEQAPFNPVGSYLVEVQEDGCGWVTFGHEEIAQTTGNYDYRFDGDECAYNKLNYNWQLDGMRLSFQETEAYTRDECASEWLVDAEYTQDDFSEYNCVVTSYSEQGFECVMFNGDGKELYRYTRL</sequence>
<protein>
    <submittedName>
        <fullName evidence="2">Uncharacterized protein</fullName>
    </submittedName>
</protein>
<dbReference type="RefSeq" id="WP_132698696.1">
    <property type="nucleotide sequence ID" value="NZ_SLZR01000001.1"/>
</dbReference>
<evidence type="ECO:0000313" key="3">
    <source>
        <dbReference type="Proteomes" id="UP000295793"/>
    </source>
</evidence>
<gene>
    <name evidence="2" type="ORF">BCF53_10158</name>
</gene>
<dbReference type="AlphaFoldDB" id="A0A4R3ID78"/>
<accession>A0A4R3ID78</accession>
<reference evidence="2 3" key="1">
    <citation type="submission" date="2019-03" db="EMBL/GenBank/DDBJ databases">
        <title>Genomic Encyclopedia of Archaeal and Bacterial Type Strains, Phase II (KMG-II): from individual species to whole genera.</title>
        <authorList>
            <person name="Goeker M."/>
        </authorList>
    </citation>
    <scope>NUCLEOTIDE SEQUENCE [LARGE SCALE GENOMIC DNA]</scope>
    <source>
        <strain evidence="2 3">DSM 15388</strain>
    </source>
</reference>
<keyword evidence="1" id="KW-0732">Signal</keyword>
<dbReference type="OrthoDB" id="5750169at2"/>
<organism evidence="2 3">
    <name type="scientific">Reinekea marinisedimentorum</name>
    <dbReference type="NCBI Taxonomy" id="230495"/>
    <lineage>
        <taxon>Bacteria</taxon>
        <taxon>Pseudomonadati</taxon>
        <taxon>Pseudomonadota</taxon>
        <taxon>Gammaproteobacteria</taxon>
        <taxon>Oceanospirillales</taxon>
        <taxon>Saccharospirillaceae</taxon>
        <taxon>Reinekea</taxon>
    </lineage>
</organism>
<name>A0A4R3ID78_9GAMM</name>